<evidence type="ECO:0000313" key="2">
    <source>
        <dbReference type="EMBL" id="NNJ25798.1"/>
    </source>
</evidence>
<reference evidence="2 3" key="1">
    <citation type="journal article" date="2020" name="Syst. Appl. Microbiol.">
        <title>Alienimonas chondri sp. nov., a novel planctomycete isolated from the biofilm of the red alga Chondrus crispus.</title>
        <authorList>
            <person name="Vitorino I."/>
            <person name="Albuquerque L."/>
            <person name="Wiegand S."/>
            <person name="Kallscheuer N."/>
            <person name="da Costa M.S."/>
            <person name="Lobo-da-Cunha A."/>
            <person name="Jogler C."/>
            <person name="Lage O.M."/>
        </authorList>
    </citation>
    <scope>NUCLEOTIDE SEQUENCE [LARGE SCALE GENOMIC DNA]</scope>
    <source>
        <strain evidence="2 3">LzC2</strain>
    </source>
</reference>
<evidence type="ECO:0000256" key="1">
    <source>
        <dbReference type="SAM" id="Phobius"/>
    </source>
</evidence>
<keyword evidence="1" id="KW-1133">Transmembrane helix</keyword>
<feature type="transmembrane region" description="Helical" evidence="1">
    <location>
        <begin position="49"/>
        <end position="69"/>
    </location>
</feature>
<name>A0ABX1VCF7_9PLAN</name>
<keyword evidence="1" id="KW-0812">Transmembrane</keyword>
<keyword evidence="3" id="KW-1185">Reference proteome</keyword>
<comment type="caution">
    <text evidence="2">The sequence shown here is derived from an EMBL/GenBank/DDBJ whole genome shotgun (WGS) entry which is preliminary data.</text>
</comment>
<evidence type="ECO:0000313" key="3">
    <source>
        <dbReference type="Proteomes" id="UP000609651"/>
    </source>
</evidence>
<keyword evidence="1" id="KW-0472">Membrane</keyword>
<dbReference type="Proteomes" id="UP000609651">
    <property type="component" value="Unassembled WGS sequence"/>
</dbReference>
<feature type="transmembrane region" description="Helical" evidence="1">
    <location>
        <begin position="16"/>
        <end position="37"/>
    </location>
</feature>
<proteinExistence type="predicted"/>
<gene>
    <name evidence="2" type="ORF">LzC2_18730</name>
</gene>
<protein>
    <submittedName>
        <fullName evidence="2">Uncharacterized protein</fullName>
    </submittedName>
</protein>
<dbReference type="EMBL" id="WTPX01000050">
    <property type="protein sequence ID" value="NNJ25798.1"/>
    <property type="molecule type" value="Genomic_DNA"/>
</dbReference>
<feature type="transmembrane region" description="Helical" evidence="1">
    <location>
        <begin position="92"/>
        <end position="118"/>
    </location>
</feature>
<accession>A0ABX1VCF7</accession>
<organism evidence="2 3">
    <name type="scientific">Alienimonas chondri</name>
    <dbReference type="NCBI Taxonomy" id="2681879"/>
    <lineage>
        <taxon>Bacteria</taxon>
        <taxon>Pseudomonadati</taxon>
        <taxon>Planctomycetota</taxon>
        <taxon>Planctomycetia</taxon>
        <taxon>Planctomycetales</taxon>
        <taxon>Planctomycetaceae</taxon>
        <taxon>Alienimonas</taxon>
    </lineage>
</organism>
<sequence length="134" mass="13998">MPVSDPFADGNEPANILVAATLAMPPVLIAGALAAVFWWRRGLPARAGWLLAAGFLVLFAGLFVGRLWFKLDYLPIPGQPVDFDVLGQNVGVALYASEILTTVMEALGLGLIVLAVWVDRGGKSGGAGRGGEPI</sequence>